<dbReference type="PANTHER" id="PTHR16301:SF20">
    <property type="entry name" value="IMPACT FAMILY MEMBER YIGZ"/>
    <property type="match status" value="1"/>
</dbReference>
<comment type="caution">
    <text evidence="4">The sequence shown here is derived from an EMBL/GenBank/DDBJ whole genome shotgun (WGS) entry which is preliminary data.</text>
</comment>
<dbReference type="NCBIfam" id="TIGR00257">
    <property type="entry name" value="IMPACT_YIGZ"/>
    <property type="match status" value="1"/>
</dbReference>
<dbReference type="InterPro" id="IPR036956">
    <property type="entry name" value="Impact_N_sf"/>
</dbReference>
<dbReference type="SUPFAM" id="SSF54980">
    <property type="entry name" value="EF-G C-terminal domain-like"/>
    <property type="match status" value="1"/>
</dbReference>
<name>A0A953I6Q2_SYMTR</name>
<dbReference type="AlphaFoldDB" id="A0A953I6Q2"/>
<dbReference type="Gene3D" id="3.30.70.240">
    <property type="match status" value="1"/>
</dbReference>
<dbReference type="InterPro" id="IPR020568">
    <property type="entry name" value="Ribosomal_Su5_D2-typ_SF"/>
</dbReference>
<sequence>MRQVCGGHSSNCTLSTLNARGERVSYRTVAGRGQAEIVIKKSRFIAHVAPVASEEAAWAFVNEIRAAHSDATHNCFAFTAGAVQRMSDDGEPSGTAGRPIFEVLEKQGLSDTAIVVTRYFGGILLGAGGLVRAYSQAAAAGVEAAGVAEALPAVDLRVRVDYALLGRVQYLLQQHGALTLQTDFGQEVVIVFRVLETDRDRVTAELAEASAGRIAVEPVGTALVGPDLQPIHRQ</sequence>
<evidence type="ECO:0000259" key="3">
    <source>
        <dbReference type="Pfam" id="PF09186"/>
    </source>
</evidence>
<dbReference type="Pfam" id="PF09186">
    <property type="entry name" value="DUF1949"/>
    <property type="match status" value="1"/>
</dbReference>
<dbReference type="InterPro" id="IPR015269">
    <property type="entry name" value="UPF0029_Impact_C"/>
</dbReference>
<dbReference type="Gene3D" id="3.30.230.30">
    <property type="entry name" value="Impact, N-terminal domain"/>
    <property type="match status" value="1"/>
</dbReference>
<dbReference type="SUPFAM" id="SSF54211">
    <property type="entry name" value="Ribosomal protein S5 domain 2-like"/>
    <property type="match status" value="1"/>
</dbReference>
<dbReference type="InterPro" id="IPR035647">
    <property type="entry name" value="EFG_III/V"/>
</dbReference>
<dbReference type="Proteomes" id="UP000732377">
    <property type="component" value="Unassembled WGS sequence"/>
</dbReference>
<accession>A0A953I6Q2</accession>
<dbReference type="InterPro" id="IPR001498">
    <property type="entry name" value="Impact_N"/>
</dbReference>
<dbReference type="PANTHER" id="PTHR16301">
    <property type="entry name" value="IMPACT-RELATED"/>
    <property type="match status" value="1"/>
</dbReference>
<dbReference type="Pfam" id="PF01205">
    <property type="entry name" value="Impact_N"/>
    <property type="match status" value="1"/>
</dbReference>
<proteinExistence type="inferred from homology"/>
<dbReference type="GO" id="GO:0005737">
    <property type="term" value="C:cytoplasm"/>
    <property type="evidence" value="ECO:0007669"/>
    <property type="project" value="TreeGrafter"/>
</dbReference>
<gene>
    <name evidence="4" type="ORF">CWE10_01900</name>
</gene>
<dbReference type="InterPro" id="IPR015796">
    <property type="entry name" value="Impact_YigZ-like"/>
</dbReference>
<feature type="domain" description="Impact N-terminal" evidence="2">
    <location>
        <begin position="40"/>
        <end position="140"/>
    </location>
</feature>
<feature type="domain" description="UPF0029" evidence="3">
    <location>
        <begin position="158"/>
        <end position="213"/>
    </location>
</feature>
<dbReference type="GO" id="GO:0006446">
    <property type="term" value="P:regulation of translational initiation"/>
    <property type="evidence" value="ECO:0007669"/>
    <property type="project" value="TreeGrafter"/>
</dbReference>
<evidence type="ECO:0000256" key="1">
    <source>
        <dbReference type="ARBA" id="ARBA00007665"/>
    </source>
</evidence>
<evidence type="ECO:0000313" key="5">
    <source>
        <dbReference type="Proteomes" id="UP000732377"/>
    </source>
</evidence>
<protein>
    <submittedName>
        <fullName evidence="4">YigZ family protein</fullName>
    </submittedName>
</protein>
<comment type="similarity">
    <text evidence="1">Belongs to the IMPACT family.</text>
</comment>
<evidence type="ECO:0000313" key="4">
    <source>
        <dbReference type="EMBL" id="MBY6274964.1"/>
    </source>
</evidence>
<dbReference type="InterPro" id="IPR023582">
    <property type="entry name" value="Impact"/>
</dbReference>
<organism evidence="4 5">
    <name type="scientific">Symbiobacterium thermophilum</name>
    <dbReference type="NCBI Taxonomy" id="2734"/>
    <lineage>
        <taxon>Bacteria</taxon>
        <taxon>Bacillati</taxon>
        <taxon>Bacillota</taxon>
        <taxon>Clostridia</taxon>
        <taxon>Eubacteriales</taxon>
        <taxon>Symbiobacteriaceae</taxon>
        <taxon>Symbiobacterium</taxon>
    </lineage>
</organism>
<evidence type="ECO:0000259" key="2">
    <source>
        <dbReference type="Pfam" id="PF01205"/>
    </source>
</evidence>
<dbReference type="EMBL" id="PIUK01000008">
    <property type="protein sequence ID" value="MBY6274964.1"/>
    <property type="molecule type" value="Genomic_DNA"/>
</dbReference>
<reference evidence="4" key="1">
    <citation type="submission" date="2017-11" db="EMBL/GenBank/DDBJ databases">
        <title>Three new genomes from thermophilic consortium.</title>
        <authorList>
            <person name="Quaggio R."/>
            <person name="Amgarten D."/>
            <person name="Setubal J.C."/>
        </authorList>
    </citation>
    <scope>NUCLEOTIDE SEQUENCE</scope>
    <source>
        <strain evidence="4">ZCTH01-B2</strain>
    </source>
</reference>